<evidence type="ECO:0008006" key="3">
    <source>
        <dbReference type="Google" id="ProtNLM"/>
    </source>
</evidence>
<dbReference type="EMBL" id="JGZU01000020">
    <property type="protein sequence ID" value="KFJ04031.1"/>
    <property type="molecule type" value="Genomic_DNA"/>
</dbReference>
<proteinExistence type="predicted"/>
<reference evidence="1 2" key="1">
    <citation type="submission" date="2014-03" db="EMBL/GenBank/DDBJ databases">
        <title>Genomics of Bifidobacteria.</title>
        <authorList>
            <person name="Ventura M."/>
            <person name="Milani C."/>
            <person name="Lugli G.A."/>
        </authorList>
    </citation>
    <scope>NUCLEOTIDE SEQUENCE [LARGE SCALE GENOMIC DNA]</scope>
    <source>
        <strain evidence="1 2">JCM 13495</strain>
    </source>
</reference>
<dbReference type="RefSeq" id="WP_026642205.1">
    <property type="nucleotide sequence ID" value="NZ_JGZU01000020.1"/>
</dbReference>
<gene>
    <name evidence="1" type="ORF">BITS_1861</name>
</gene>
<dbReference type="GO" id="GO:0006355">
    <property type="term" value="P:regulation of DNA-templated transcription"/>
    <property type="evidence" value="ECO:0007669"/>
    <property type="project" value="InterPro"/>
</dbReference>
<sequence length="144" mass="16632">MFMKKQFNTEIDHETAQRLRDKCKELGVGIGHFIRCIIVPDDAEALHEGDDLGFADIPRPTPVHSGENRNDDRISARMSEAEHEVLTRYAIKGELTRSELMRLLISQALEDPQVDIIVERTDWQVERKCRELLNAIRGRKEIKP</sequence>
<dbReference type="AlphaFoldDB" id="A0A087E8D0"/>
<name>A0A087E8D0_9BIFI</name>
<protein>
    <recommendedName>
        <fullName evidence="3">Ribbon-helix-helix protein CopG domain-containing protein</fullName>
    </recommendedName>
</protein>
<dbReference type="OrthoDB" id="9985784at2"/>
<organism evidence="1 2">
    <name type="scientific">Bifidobacterium tsurumiense</name>
    <dbReference type="NCBI Taxonomy" id="356829"/>
    <lineage>
        <taxon>Bacteria</taxon>
        <taxon>Bacillati</taxon>
        <taxon>Actinomycetota</taxon>
        <taxon>Actinomycetes</taxon>
        <taxon>Bifidobacteriales</taxon>
        <taxon>Bifidobacteriaceae</taxon>
        <taxon>Bifidobacterium</taxon>
    </lineage>
</organism>
<evidence type="ECO:0000313" key="1">
    <source>
        <dbReference type="EMBL" id="KFJ04031.1"/>
    </source>
</evidence>
<evidence type="ECO:0000313" key="2">
    <source>
        <dbReference type="Proteomes" id="UP000029080"/>
    </source>
</evidence>
<accession>A0A087E8D0</accession>
<dbReference type="eggNOG" id="ENOG50322T8">
    <property type="taxonomic scope" value="Bacteria"/>
</dbReference>
<keyword evidence="2" id="KW-1185">Reference proteome</keyword>
<dbReference type="Proteomes" id="UP000029080">
    <property type="component" value="Unassembled WGS sequence"/>
</dbReference>
<comment type="caution">
    <text evidence="1">The sequence shown here is derived from an EMBL/GenBank/DDBJ whole genome shotgun (WGS) entry which is preliminary data.</text>
</comment>